<evidence type="ECO:0000313" key="1">
    <source>
        <dbReference type="EMBL" id="KAF9652307.1"/>
    </source>
</evidence>
<reference evidence="1" key="1">
    <citation type="submission" date="2019-10" db="EMBL/GenBank/DDBJ databases">
        <authorList>
            <consortium name="DOE Joint Genome Institute"/>
            <person name="Kuo A."/>
            <person name="Miyauchi S."/>
            <person name="Kiss E."/>
            <person name="Drula E."/>
            <person name="Kohler A."/>
            <person name="Sanchez-Garcia M."/>
            <person name="Andreopoulos B."/>
            <person name="Barry K.W."/>
            <person name="Bonito G."/>
            <person name="Buee M."/>
            <person name="Carver A."/>
            <person name="Chen C."/>
            <person name="Cichocki N."/>
            <person name="Clum A."/>
            <person name="Culley D."/>
            <person name="Crous P.W."/>
            <person name="Fauchery L."/>
            <person name="Girlanda M."/>
            <person name="Hayes R."/>
            <person name="Keri Z."/>
            <person name="Labutti K."/>
            <person name="Lipzen A."/>
            <person name="Lombard V."/>
            <person name="Magnuson J."/>
            <person name="Maillard F."/>
            <person name="Morin E."/>
            <person name="Murat C."/>
            <person name="Nolan M."/>
            <person name="Ohm R."/>
            <person name="Pangilinan J."/>
            <person name="Pereira M."/>
            <person name="Perotto S."/>
            <person name="Peter M."/>
            <person name="Riley R."/>
            <person name="Sitrit Y."/>
            <person name="Stielow B."/>
            <person name="Szollosi G."/>
            <person name="Zifcakova L."/>
            <person name="Stursova M."/>
            <person name="Spatafora J.W."/>
            <person name="Tedersoo L."/>
            <person name="Vaario L.-M."/>
            <person name="Yamada A."/>
            <person name="Yan M."/>
            <person name="Wang P."/>
            <person name="Xu J."/>
            <person name="Bruns T."/>
            <person name="Baldrian P."/>
            <person name="Vilgalys R."/>
            <person name="Henrissat B."/>
            <person name="Grigoriev I.V."/>
            <person name="Hibbett D."/>
            <person name="Nagy L.G."/>
            <person name="Martin F.M."/>
        </authorList>
    </citation>
    <scope>NUCLEOTIDE SEQUENCE</scope>
    <source>
        <strain evidence="1">P2</strain>
    </source>
</reference>
<accession>A0ACB6ZRQ6</accession>
<keyword evidence="2" id="KW-1185">Reference proteome</keyword>
<proteinExistence type="predicted"/>
<name>A0ACB6ZRQ6_THEGA</name>
<sequence length="498" mass="56114">MSSEKGPLPGGETVTAPQPAAQKPEVVNLSTATKSEETVVRPAPGDSSQDASNEERGVYWEGYLDDEYIDKKHPKTIRNLRYMFFSIYRRLFTVTFTANMAVFIGLAASHQANTRRISYAVISNLFVSIMMRQEYVINTLFSIFTAWPQSTPLTIRRISARIFHIGGLHSGCGISGTIWLILFVAMATREYVHHLSPISLATVVISWIILGLLLVMLCFAYPSVRAKLHDSFEWTHRFLGWTALALVWALIVHFINDNRKPHEPLPHACKHSAAFWLQCIITTSIVLPWLRLRKVNVRAVTLSRHATRLYFNYTRPDTGTAIRITHSPLKEWHAFATIPEPTRNEFSLIVSRAGDWTSKIIDNPPTKLWVRGLPTNGVLRCAPMFRRMILVATGSGIGPCANTIFEGRIPVRLLWTSPNVRETFGDEFVDQILQYAPDTVLYDTRKHGKPDLVKLALKMVKEFDAEAVGVISNQFLTEKLVYGLTSRGIPAYGAIFDS</sequence>
<comment type="caution">
    <text evidence="1">The sequence shown here is derived from an EMBL/GenBank/DDBJ whole genome shotgun (WGS) entry which is preliminary data.</text>
</comment>
<gene>
    <name evidence="1" type="ORF">BDM02DRAFT_3183699</name>
</gene>
<protein>
    <submittedName>
        <fullName evidence="1">Uncharacterized protein</fullName>
    </submittedName>
</protein>
<reference evidence="1" key="2">
    <citation type="journal article" date="2020" name="Nat. Commun.">
        <title>Large-scale genome sequencing of mycorrhizal fungi provides insights into the early evolution of symbiotic traits.</title>
        <authorList>
            <person name="Miyauchi S."/>
            <person name="Kiss E."/>
            <person name="Kuo A."/>
            <person name="Drula E."/>
            <person name="Kohler A."/>
            <person name="Sanchez-Garcia M."/>
            <person name="Morin E."/>
            <person name="Andreopoulos B."/>
            <person name="Barry K.W."/>
            <person name="Bonito G."/>
            <person name="Buee M."/>
            <person name="Carver A."/>
            <person name="Chen C."/>
            <person name="Cichocki N."/>
            <person name="Clum A."/>
            <person name="Culley D."/>
            <person name="Crous P.W."/>
            <person name="Fauchery L."/>
            <person name="Girlanda M."/>
            <person name="Hayes R.D."/>
            <person name="Keri Z."/>
            <person name="LaButti K."/>
            <person name="Lipzen A."/>
            <person name="Lombard V."/>
            <person name="Magnuson J."/>
            <person name="Maillard F."/>
            <person name="Murat C."/>
            <person name="Nolan M."/>
            <person name="Ohm R.A."/>
            <person name="Pangilinan J."/>
            <person name="Pereira M.F."/>
            <person name="Perotto S."/>
            <person name="Peter M."/>
            <person name="Pfister S."/>
            <person name="Riley R."/>
            <person name="Sitrit Y."/>
            <person name="Stielow J.B."/>
            <person name="Szollosi G."/>
            <person name="Zifcakova L."/>
            <person name="Stursova M."/>
            <person name="Spatafora J.W."/>
            <person name="Tedersoo L."/>
            <person name="Vaario L.M."/>
            <person name="Yamada A."/>
            <person name="Yan M."/>
            <person name="Wang P."/>
            <person name="Xu J."/>
            <person name="Bruns T."/>
            <person name="Baldrian P."/>
            <person name="Vilgalys R."/>
            <person name="Dunand C."/>
            <person name="Henrissat B."/>
            <person name="Grigoriev I.V."/>
            <person name="Hibbett D."/>
            <person name="Nagy L.G."/>
            <person name="Martin F.M."/>
        </authorList>
    </citation>
    <scope>NUCLEOTIDE SEQUENCE</scope>
    <source>
        <strain evidence="1">P2</strain>
    </source>
</reference>
<organism evidence="1 2">
    <name type="scientific">Thelephora ganbajun</name>
    <name type="common">Ganba fungus</name>
    <dbReference type="NCBI Taxonomy" id="370292"/>
    <lineage>
        <taxon>Eukaryota</taxon>
        <taxon>Fungi</taxon>
        <taxon>Dikarya</taxon>
        <taxon>Basidiomycota</taxon>
        <taxon>Agaricomycotina</taxon>
        <taxon>Agaricomycetes</taxon>
        <taxon>Thelephorales</taxon>
        <taxon>Thelephoraceae</taxon>
        <taxon>Thelephora</taxon>
    </lineage>
</organism>
<dbReference type="Proteomes" id="UP000886501">
    <property type="component" value="Unassembled WGS sequence"/>
</dbReference>
<dbReference type="EMBL" id="MU117969">
    <property type="protein sequence ID" value="KAF9652307.1"/>
    <property type="molecule type" value="Genomic_DNA"/>
</dbReference>
<evidence type="ECO:0000313" key="2">
    <source>
        <dbReference type="Proteomes" id="UP000886501"/>
    </source>
</evidence>